<name>X1SCV5_9ZZZZ</name>
<comment type="caution">
    <text evidence="3">The sequence shown here is derived from an EMBL/GenBank/DDBJ whole genome shotgun (WGS) entry which is preliminary data.</text>
</comment>
<dbReference type="InterPro" id="IPR012340">
    <property type="entry name" value="NA-bd_OB-fold"/>
</dbReference>
<dbReference type="PROSITE" id="PS50832">
    <property type="entry name" value="S1_IF1_TYPE"/>
    <property type="match status" value="1"/>
</dbReference>
<dbReference type="GO" id="GO:0003743">
    <property type="term" value="F:translation initiation factor activity"/>
    <property type="evidence" value="ECO:0007669"/>
    <property type="project" value="InterPro"/>
</dbReference>
<feature type="domain" description="S1-like" evidence="2">
    <location>
        <begin position="22"/>
        <end position="91"/>
    </location>
</feature>
<accession>X1SCV5</accession>
<dbReference type="Gene3D" id="2.40.50.140">
    <property type="entry name" value="Nucleic acid-binding proteins"/>
    <property type="match status" value="1"/>
</dbReference>
<proteinExistence type="predicted"/>
<gene>
    <name evidence="3" type="ORF">S12H4_30569</name>
</gene>
<dbReference type="SUPFAM" id="SSF50249">
    <property type="entry name" value="Nucleic acid-binding proteins"/>
    <property type="match status" value="1"/>
</dbReference>
<protein>
    <recommendedName>
        <fullName evidence="2">S1-like domain-containing protein</fullName>
    </recommendedName>
</protein>
<feature type="region of interest" description="Disordered" evidence="1">
    <location>
        <begin position="1"/>
        <end position="32"/>
    </location>
</feature>
<evidence type="ECO:0000256" key="1">
    <source>
        <dbReference type="SAM" id="MobiDB-lite"/>
    </source>
</evidence>
<evidence type="ECO:0000313" key="3">
    <source>
        <dbReference type="EMBL" id="GAI90852.1"/>
    </source>
</evidence>
<dbReference type="GO" id="GO:0003723">
    <property type="term" value="F:RNA binding"/>
    <property type="evidence" value="ECO:0007669"/>
    <property type="project" value="InterPro"/>
</dbReference>
<sequence length="91" mass="10452">MPKGLKRQANKNKTRKQTGEVTKRPLPMADDGQLYGKVERGLGDRRFEIICSDGETRIGRLRGKIRKRKKSWLKAGMWGYLRVSRFSSGKS</sequence>
<evidence type="ECO:0000259" key="2">
    <source>
        <dbReference type="PROSITE" id="PS50832"/>
    </source>
</evidence>
<feature type="compositionally biased region" description="Basic residues" evidence="1">
    <location>
        <begin position="1"/>
        <end position="16"/>
    </location>
</feature>
<dbReference type="AlphaFoldDB" id="X1SCV5"/>
<dbReference type="EMBL" id="BARW01017740">
    <property type="protein sequence ID" value="GAI90852.1"/>
    <property type="molecule type" value="Genomic_DNA"/>
</dbReference>
<organism evidence="3">
    <name type="scientific">marine sediment metagenome</name>
    <dbReference type="NCBI Taxonomy" id="412755"/>
    <lineage>
        <taxon>unclassified sequences</taxon>
        <taxon>metagenomes</taxon>
        <taxon>ecological metagenomes</taxon>
    </lineage>
</organism>
<reference evidence="3" key="1">
    <citation type="journal article" date="2014" name="Front. Microbiol.">
        <title>High frequency of phylogenetically diverse reductive dehalogenase-homologous genes in deep subseafloor sedimentary metagenomes.</title>
        <authorList>
            <person name="Kawai M."/>
            <person name="Futagami T."/>
            <person name="Toyoda A."/>
            <person name="Takaki Y."/>
            <person name="Nishi S."/>
            <person name="Hori S."/>
            <person name="Arai W."/>
            <person name="Tsubouchi T."/>
            <person name="Morono Y."/>
            <person name="Uchiyama I."/>
            <person name="Ito T."/>
            <person name="Fujiyama A."/>
            <person name="Inagaki F."/>
            <person name="Takami H."/>
        </authorList>
    </citation>
    <scope>NUCLEOTIDE SEQUENCE</scope>
    <source>
        <strain evidence="3">Expedition CK06-06</strain>
    </source>
</reference>
<dbReference type="Pfam" id="PF01176">
    <property type="entry name" value="eIF-1a"/>
    <property type="match status" value="1"/>
</dbReference>
<dbReference type="PANTHER" id="PTHR21668">
    <property type="entry name" value="EIF-1A"/>
    <property type="match status" value="1"/>
</dbReference>
<dbReference type="InterPro" id="IPR006196">
    <property type="entry name" value="RNA-binding_domain_S1_IF1"/>
</dbReference>
<dbReference type="InterPro" id="IPR001253">
    <property type="entry name" value="TIF_eIF-1A"/>
</dbReference>